<dbReference type="RefSeq" id="XP_011776936.1">
    <property type="nucleotide sequence ID" value="XM_011778634.1"/>
</dbReference>
<sequence length="119" mass="13305">MGMGMDMEMSVEMNFKKNVGIVIGAGIAYKPRASRETSVWRQAQIILMRQKKGEKSNFRPAQIFRAHVYISTRRMGSSSATSHCFIGTVAIKTSNGKEVEVQIFPESETSLESEQQQEG</sequence>
<name>C9ZZ21_TRYB9</name>
<dbReference type="KEGG" id="tbg:TbgDal_IX7460"/>
<accession>C9ZZ21</accession>
<evidence type="ECO:0000313" key="2">
    <source>
        <dbReference type="Proteomes" id="UP000002316"/>
    </source>
</evidence>
<evidence type="ECO:0000313" key="1">
    <source>
        <dbReference type="EMBL" id="CBH14670.1"/>
    </source>
</evidence>
<proteinExistence type="predicted"/>
<dbReference type="AlphaFoldDB" id="C9ZZ21"/>
<dbReference type="EMBL" id="FN554972">
    <property type="protein sequence ID" value="CBH14670.1"/>
    <property type="molecule type" value="Genomic_DNA"/>
</dbReference>
<dbReference type="GeneID" id="23860793"/>
<dbReference type="Proteomes" id="UP000002316">
    <property type="component" value="Chromosome 9"/>
</dbReference>
<protein>
    <submittedName>
        <fullName evidence="1">Uncharacterized protein</fullName>
    </submittedName>
</protein>
<organism evidence="1 2">
    <name type="scientific">Trypanosoma brucei gambiense (strain MHOM/CI/86/DAL972)</name>
    <dbReference type="NCBI Taxonomy" id="679716"/>
    <lineage>
        <taxon>Eukaryota</taxon>
        <taxon>Discoba</taxon>
        <taxon>Euglenozoa</taxon>
        <taxon>Kinetoplastea</taxon>
        <taxon>Metakinetoplastina</taxon>
        <taxon>Trypanosomatida</taxon>
        <taxon>Trypanosomatidae</taxon>
        <taxon>Trypanosoma</taxon>
    </lineage>
</organism>
<reference evidence="2" key="1">
    <citation type="journal article" date="2010" name="PLoS Negl. Trop. Dis.">
        <title>The genome sequence of Trypanosoma brucei gambiense, causative agent of chronic human african trypanosomiasis.</title>
        <authorList>
            <person name="Jackson A.P."/>
            <person name="Sanders M."/>
            <person name="Berry A."/>
            <person name="McQuillan J."/>
            <person name="Aslett M.A."/>
            <person name="Quail M.A."/>
            <person name="Chukualim B."/>
            <person name="Capewell P."/>
            <person name="MacLeod A."/>
            <person name="Melville S.E."/>
            <person name="Gibson W."/>
            <person name="Barry J.D."/>
            <person name="Berriman M."/>
            <person name="Hertz-Fowler C."/>
        </authorList>
    </citation>
    <scope>NUCLEOTIDE SEQUENCE [LARGE SCALE GENOMIC DNA]</scope>
    <source>
        <strain evidence="2">MHOM/CI/86/DAL972</strain>
    </source>
</reference>
<gene>
    <name evidence="1" type="ORF">TbgDal_IX7460</name>
</gene>